<feature type="transmembrane region" description="Helical" evidence="5">
    <location>
        <begin position="265"/>
        <end position="287"/>
    </location>
</feature>
<reference evidence="6 7" key="1">
    <citation type="submission" date="2021-07" db="EMBL/GenBank/DDBJ databases">
        <title>The Aristolochia fimbriata genome: insights into angiosperm evolution, floral development and chemical biosynthesis.</title>
        <authorList>
            <person name="Jiao Y."/>
        </authorList>
    </citation>
    <scope>NUCLEOTIDE SEQUENCE [LARGE SCALE GENOMIC DNA]</scope>
    <source>
        <strain evidence="6">IBCAS-2021</strain>
        <tissue evidence="6">Leaf</tissue>
    </source>
</reference>
<dbReference type="Proteomes" id="UP000825729">
    <property type="component" value="Unassembled WGS sequence"/>
</dbReference>
<dbReference type="CDD" id="cd16914">
    <property type="entry name" value="EcfT"/>
    <property type="match status" value="1"/>
</dbReference>
<evidence type="ECO:0008006" key="8">
    <source>
        <dbReference type="Google" id="ProtNLM"/>
    </source>
</evidence>
<evidence type="ECO:0000256" key="4">
    <source>
        <dbReference type="ARBA" id="ARBA00023136"/>
    </source>
</evidence>
<comment type="subcellular location">
    <subcellularLocation>
        <location evidence="1">Membrane</location>
        <topology evidence="1">Multi-pass membrane protein</topology>
    </subcellularLocation>
</comment>
<dbReference type="EMBL" id="JAINDJ010000002">
    <property type="protein sequence ID" value="KAG9457443.1"/>
    <property type="molecule type" value="Genomic_DNA"/>
</dbReference>
<evidence type="ECO:0000256" key="5">
    <source>
        <dbReference type="SAM" id="Phobius"/>
    </source>
</evidence>
<keyword evidence="3 5" id="KW-1133">Transmembrane helix</keyword>
<feature type="transmembrane region" description="Helical" evidence="5">
    <location>
        <begin position="360"/>
        <end position="380"/>
    </location>
</feature>
<evidence type="ECO:0000256" key="3">
    <source>
        <dbReference type="ARBA" id="ARBA00022989"/>
    </source>
</evidence>
<evidence type="ECO:0000313" key="7">
    <source>
        <dbReference type="Proteomes" id="UP000825729"/>
    </source>
</evidence>
<comment type="caution">
    <text evidence="6">The sequence shown here is derived from an EMBL/GenBank/DDBJ whole genome shotgun (WGS) entry which is preliminary data.</text>
</comment>
<keyword evidence="2 5" id="KW-0812">Transmembrane</keyword>
<dbReference type="GO" id="GO:0009507">
    <property type="term" value="C:chloroplast"/>
    <property type="evidence" value="ECO:0007669"/>
    <property type="project" value="TreeGrafter"/>
</dbReference>
<proteinExistence type="predicted"/>
<keyword evidence="4 5" id="KW-0472">Membrane</keyword>
<dbReference type="PANTHER" id="PTHR33514:SF13">
    <property type="entry name" value="PROTEIN ABCI12, CHLOROPLASTIC"/>
    <property type="match status" value="1"/>
</dbReference>
<feature type="transmembrane region" description="Helical" evidence="5">
    <location>
        <begin position="133"/>
        <end position="151"/>
    </location>
</feature>
<evidence type="ECO:0000256" key="2">
    <source>
        <dbReference type="ARBA" id="ARBA00022692"/>
    </source>
</evidence>
<gene>
    <name evidence="6" type="ORF">H6P81_001951</name>
</gene>
<dbReference type="Pfam" id="PF02361">
    <property type="entry name" value="CbiQ"/>
    <property type="match status" value="1"/>
</dbReference>
<dbReference type="InterPro" id="IPR003339">
    <property type="entry name" value="ABC/ECF_trnsptr_transmembrane"/>
</dbReference>
<evidence type="ECO:0000313" key="6">
    <source>
        <dbReference type="EMBL" id="KAG9457443.1"/>
    </source>
</evidence>
<name>A0AAV7FCX1_ARIFI</name>
<dbReference type="PANTHER" id="PTHR33514">
    <property type="entry name" value="PROTEIN ABCI12, CHLOROPLASTIC"/>
    <property type="match status" value="1"/>
</dbReference>
<dbReference type="AlphaFoldDB" id="A0AAV7FCX1"/>
<evidence type="ECO:0000256" key="1">
    <source>
        <dbReference type="ARBA" id="ARBA00004141"/>
    </source>
</evidence>
<sequence>MSCKLCSSPTVSFLSDSGRTSIRQSFRYQVPFVISPLCTSSRLSWSGKVPKPPKRRSLGILAMAQGNGEREKWLMWLPRGPVAERVFRLIAGAMSSPVGQYVSSPVTFLHVVDSRVKLAWLLALVVLPSRSHIVMRFGLVAFLAVMSVWVLPKDVWTDQLGRVTLLSGILFLMLGFGSDSAPPLVQLRTPPPSLMGLPELPLSGYSYSILKLGPLQLTRKGLSVASTSACLSFTIFQSASLCLTTTTPEQLAYALQWFMIPLKFVGVPVAEIILTLLLSLRFISIVFDEVRNAAMAIVSRRIKWEQLTVMETLDIFIMYVRRIFANIFKHAEQITQAMIVRGFRGDSNIHKIYFFSNTSFGIADMISLLGLLGLIGASIVSEQILV</sequence>
<organism evidence="6 7">
    <name type="scientific">Aristolochia fimbriata</name>
    <name type="common">White veined hardy Dutchman's pipe vine</name>
    <dbReference type="NCBI Taxonomy" id="158543"/>
    <lineage>
        <taxon>Eukaryota</taxon>
        <taxon>Viridiplantae</taxon>
        <taxon>Streptophyta</taxon>
        <taxon>Embryophyta</taxon>
        <taxon>Tracheophyta</taxon>
        <taxon>Spermatophyta</taxon>
        <taxon>Magnoliopsida</taxon>
        <taxon>Magnoliidae</taxon>
        <taxon>Piperales</taxon>
        <taxon>Aristolochiaceae</taxon>
        <taxon>Aristolochia</taxon>
    </lineage>
</organism>
<protein>
    <recommendedName>
        <fullName evidence="8">Protein ABCI12, chloroplastic</fullName>
    </recommendedName>
</protein>
<accession>A0AAV7FCX1</accession>
<keyword evidence="7" id="KW-1185">Reference proteome</keyword>
<dbReference type="GO" id="GO:0005886">
    <property type="term" value="C:plasma membrane"/>
    <property type="evidence" value="ECO:0007669"/>
    <property type="project" value="UniProtKB-ARBA"/>
</dbReference>
<feature type="transmembrane region" description="Helical" evidence="5">
    <location>
        <begin position="163"/>
        <end position="185"/>
    </location>
</feature>